<evidence type="ECO:0000259" key="8">
    <source>
        <dbReference type="PROSITE" id="PS50110"/>
    </source>
</evidence>
<evidence type="ECO:0000256" key="4">
    <source>
        <dbReference type="ARBA" id="ARBA00023125"/>
    </source>
</evidence>
<dbReference type="GO" id="GO:0006355">
    <property type="term" value="P:regulation of DNA-templated transcription"/>
    <property type="evidence" value="ECO:0007669"/>
    <property type="project" value="InterPro"/>
</dbReference>
<dbReference type="RefSeq" id="WP_128996816.1">
    <property type="nucleotide sequence ID" value="NZ_PDKN01000008.1"/>
</dbReference>
<dbReference type="PROSITE" id="PS50110">
    <property type="entry name" value="RESPONSE_REGULATORY"/>
    <property type="match status" value="1"/>
</dbReference>
<dbReference type="SMART" id="SM00448">
    <property type="entry name" value="REC"/>
    <property type="match status" value="1"/>
</dbReference>
<dbReference type="SMART" id="SM00862">
    <property type="entry name" value="Trans_reg_C"/>
    <property type="match status" value="1"/>
</dbReference>
<dbReference type="Pfam" id="PF00486">
    <property type="entry name" value="Trans_reg_C"/>
    <property type="match status" value="1"/>
</dbReference>
<sequence>MKNRHVLLIEDNLELQTLICNFLKDYNYTCSAYSQPLEALKEFETNHLKYAIIILDLGLPRMDGFDLFKKIKEIKNTPIIISTARDDIGNKIYGFELGADDYLSKPYEPRELVLRIDATLKRYTNDDVLEMDELLIDVNNKRAFLEEQEIEFTKIESEIFFMFIKNINKVVSREDIVNQTSLKNDTKNRTIDMHVSNIRFKINDDSKEPKYIKSVWGIGYKFIHDH</sequence>
<dbReference type="CDD" id="cd00383">
    <property type="entry name" value="trans_reg_C"/>
    <property type="match status" value="1"/>
</dbReference>
<dbReference type="GO" id="GO:0032993">
    <property type="term" value="C:protein-DNA complex"/>
    <property type="evidence" value="ECO:0007669"/>
    <property type="project" value="TreeGrafter"/>
</dbReference>
<proteinExistence type="predicted"/>
<keyword evidence="5" id="KW-0804">Transcription</keyword>
<dbReference type="Proteomes" id="UP000290657">
    <property type="component" value="Unassembled WGS sequence"/>
</dbReference>
<feature type="domain" description="OmpR/PhoB-type" evidence="9">
    <location>
        <begin position="126"/>
        <end position="224"/>
    </location>
</feature>
<dbReference type="AlphaFoldDB" id="A0A4Q0XRT0"/>
<dbReference type="InterPro" id="IPR011006">
    <property type="entry name" value="CheY-like_superfamily"/>
</dbReference>
<comment type="caution">
    <text evidence="10">The sequence shown here is derived from an EMBL/GenBank/DDBJ whole genome shotgun (WGS) entry which is preliminary data.</text>
</comment>
<dbReference type="Pfam" id="PF00072">
    <property type="entry name" value="Response_reg"/>
    <property type="match status" value="1"/>
</dbReference>
<feature type="domain" description="Response regulatory" evidence="8">
    <location>
        <begin position="5"/>
        <end position="120"/>
    </location>
</feature>
<dbReference type="GO" id="GO:0005829">
    <property type="term" value="C:cytosol"/>
    <property type="evidence" value="ECO:0007669"/>
    <property type="project" value="TreeGrafter"/>
</dbReference>
<name>A0A4Q0XRT0_9BACT</name>
<dbReference type="PANTHER" id="PTHR48111">
    <property type="entry name" value="REGULATOR OF RPOS"/>
    <property type="match status" value="1"/>
</dbReference>
<keyword evidence="4 7" id="KW-0238">DNA-binding</keyword>
<feature type="modified residue" description="4-aspartylphosphate" evidence="6">
    <location>
        <position position="56"/>
    </location>
</feature>
<dbReference type="Gene3D" id="1.10.10.10">
    <property type="entry name" value="Winged helix-like DNA-binding domain superfamily/Winged helix DNA-binding domain"/>
    <property type="match status" value="1"/>
</dbReference>
<protein>
    <submittedName>
        <fullName evidence="10">DNA-binding response regulator</fullName>
    </submittedName>
</protein>
<reference evidence="10 11" key="1">
    <citation type="submission" date="2017-10" db="EMBL/GenBank/DDBJ databases">
        <title>Genomics of the genus Arcobacter.</title>
        <authorList>
            <person name="Perez-Cataluna A."/>
            <person name="Figueras M.J."/>
        </authorList>
    </citation>
    <scope>NUCLEOTIDE SEQUENCE [LARGE SCALE GENOMIC DNA]</scope>
    <source>
        <strain evidence="10 11">CECT 8987</strain>
    </source>
</reference>
<accession>A0A4Q0XRT0</accession>
<dbReference type="PANTHER" id="PTHR48111:SF22">
    <property type="entry name" value="REGULATOR OF RPOS"/>
    <property type="match status" value="1"/>
</dbReference>
<dbReference type="GO" id="GO:0000976">
    <property type="term" value="F:transcription cis-regulatory region binding"/>
    <property type="evidence" value="ECO:0007669"/>
    <property type="project" value="TreeGrafter"/>
</dbReference>
<dbReference type="Gene3D" id="3.40.50.2300">
    <property type="match status" value="1"/>
</dbReference>
<dbReference type="GO" id="GO:0000156">
    <property type="term" value="F:phosphorelay response regulator activity"/>
    <property type="evidence" value="ECO:0007669"/>
    <property type="project" value="TreeGrafter"/>
</dbReference>
<evidence type="ECO:0000256" key="5">
    <source>
        <dbReference type="ARBA" id="ARBA00023163"/>
    </source>
</evidence>
<evidence type="ECO:0000256" key="3">
    <source>
        <dbReference type="ARBA" id="ARBA00023015"/>
    </source>
</evidence>
<dbReference type="InterPro" id="IPR001789">
    <property type="entry name" value="Sig_transdc_resp-reg_receiver"/>
</dbReference>
<organism evidence="10 11">
    <name type="scientific">Candidatus Marinarcus aquaticus</name>
    <dbReference type="NCBI Taxonomy" id="2044504"/>
    <lineage>
        <taxon>Bacteria</taxon>
        <taxon>Pseudomonadati</taxon>
        <taxon>Campylobacterota</taxon>
        <taxon>Epsilonproteobacteria</taxon>
        <taxon>Campylobacterales</taxon>
        <taxon>Arcobacteraceae</taxon>
        <taxon>Candidatus Marinarcus</taxon>
    </lineage>
</organism>
<dbReference type="SUPFAM" id="SSF52172">
    <property type="entry name" value="CheY-like"/>
    <property type="match status" value="1"/>
</dbReference>
<evidence type="ECO:0000313" key="10">
    <source>
        <dbReference type="EMBL" id="RXJ55270.1"/>
    </source>
</evidence>
<dbReference type="OrthoDB" id="165980at2"/>
<evidence type="ECO:0000313" key="11">
    <source>
        <dbReference type="Proteomes" id="UP000290657"/>
    </source>
</evidence>
<dbReference type="CDD" id="cd17574">
    <property type="entry name" value="REC_OmpR"/>
    <property type="match status" value="1"/>
</dbReference>
<dbReference type="InterPro" id="IPR036388">
    <property type="entry name" value="WH-like_DNA-bd_sf"/>
</dbReference>
<dbReference type="InterPro" id="IPR001867">
    <property type="entry name" value="OmpR/PhoB-type_DNA-bd"/>
</dbReference>
<evidence type="ECO:0000259" key="9">
    <source>
        <dbReference type="PROSITE" id="PS51755"/>
    </source>
</evidence>
<evidence type="ECO:0000256" key="1">
    <source>
        <dbReference type="ARBA" id="ARBA00022553"/>
    </source>
</evidence>
<keyword evidence="11" id="KW-1185">Reference proteome</keyword>
<gene>
    <name evidence="10" type="ORF">CRV04_10550</name>
</gene>
<dbReference type="PROSITE" id="PS51755">
    <property type="entry name" value="OMPR_PHOB"/>
    <property type="match status" value="1"/>
</dbReference>
<dbReference type="EMBL" id="PDKN01000008">
    <property type="protein sequence ID" value="RXJ55270.1"/>
    <property type="molecule type" value="Genomic_DNA"/>
</dbReference>
<keyword evidence="1 6" id="KW-0597">Phosphoprotein</keyword>
<evidence type="ECO:0000256" key="6">
    <source>
        <dbReference type="PROSITE-ProRule" id="PRU00169"/>
    </source>
</evidence>
<dbReference type="InterPro" id="IPR039420">
    <property type="entry name" value="WalR-like"/>
</dbReference>
<feature type="DNA-binding region" description="OmpR/PhoB-type" evidence="7">
    <location>
        <begin position="126"/>
        <end position="224"/>
    </location>
</feature>
<evidence type="ECO:0000256" key="7">
    <source>
        <dbReference type="PROSITE-ProRule" id="PRU01091"/>
    </source>
</evidence>
<keyword evidence="3" id="KW-0805">Transcription regulation</keyword>
<evidence type="ECO:0000256" key="2">
    <source>
        <dbReference type="ARBA" id="ARBA00023012"/>
    </source>
</evidence>
<keyword evidence="2" id="KW-0902">Two-component regulatory system</keyword>
<dbReference type="Gene3D" id="6.10.250.690">
    <property type="match status" value="1"/>
</dbReference>